<dbReference type="InterPro" id="IPR011010">
    <property type="entry name" value="DNA_brk_join_enz"/>
</dbReference>
<dbReference type="GO" id="GO:0006265">
    <property type="term" value="P:DNA topological change"/>
    <property type="evidence" value="ECO:0007669"/>
    <property type="project" value="InterPro"/>
</dbReference>
<gene>
    <name evidence="9" type="ORF">SKAU_G00236730</name>
</gene>
<comment type="caution">
    <text evidence="9">The sequence shown here is derived from an EMBL/GenBank/DDBJ whole genome shotgun (WGS) entry which is preliminary data.</text>
</comment>
<evidence type="ECO:0000256" key="1">
    <source>
        <dbReference type="ARBA" id="ARBA00000213"/>
    </source>
</evidence>
<dbReference type="InterPro" id="IPR025834">
    <property type="entry name" value="TopoI_C_dom"/>
</dbReference>
<proteinExistence type="inferred from homology"/>
<dbReference type="GO" id="GO:0005730">
    <property type="term" value="C:nucleolus"/>
    <property type="evidence" value="ECO:0007669"/>
    <property type="project" value="TreeGrafter"/>
</dbReference>
<dbReference type="OrthoDB" id="8888515at2759"/>
<dbReference type="GO" id="GO:0003677">
    <property type="term" value="F:DNA binding"/>
    <property type="evidence" value="ECO:0007669"/>
    <property type="project" value="UniProtKB-UniRule"/>
</dbReference>
<dbReference type="InterPro" id="IPR001631">
    <property type="entry name" value="TopoI"/>
</dbReference>
<evidence type="ECO:0000256" key="4">
    <source>
        <dbReference type="ARBA" id="ARBA00023029"/>
    </source>
</evidence>
<dbReference type="AlphaFoldDB" id="A0A9Q1ITG9"/>
<evidence type="ECO:0000313" key="10">
    <source>
        <dbReference type="Proteomes" id="UP001152622"/>
    </source>
</evidence>
<evidence type="ECO:0000313" key="9">
    <source>
        <dbReference type="EMBL" id="KAJ8352197.1"/>
    </source>
</evidence>
<evidence type="ECO:0000256" key="3">
    <source>
        <dbReference type="ARBA" id="ARBA00012891"/>
    </source>
</evidence>
<organism evidence="9 10">
    <name type="scientific">Synaphobranchus kaupii</name>
    <name type="common">Kaup's arrowtooth eel</name>
    <dbReference type="NCBI Taxonomy" id="118154"/>
    <lineage>
        <taxon>Eukaryota</taxon>
        <taxon>Metazoa</taxon>
        <taxon>Chordata</taxon>
        <taxon>Craniata</taxon>
        <taxon>Vertebrata</taxon>
        <taxon>Euteleostomi</taxon>
        <taxon>Actinopterygii</taxon>
        <taxon>Neopterygii</taxon>
        <taxon>Teleostei</taxon>
        <taxon>Anguilliformes</taxon>
        <taxon>Synaphobranchidae</taxon>
        <taxon>Synaphobranchus</taxon>
    </lineage>
</organism>
<comment type="similarity">
    <text evidence="2">Belongs to the type IB topoisomerase family.</text>
</comment>
<keyword evidence="6" id="KW-0413">Isomerase</keyword>
<dbReference type="InterPro" id="IPR013500">
    <property type="entry name" value="TopoI_cat_euk"/>
</dbReference>
<feature type="domain" description="DNA topoisomerase I eukaryotic-type" evidence="8">
    <location>
        <begin position="1"/>
        <end position="211"/>
    </location>
</feature>
<dbReference type="PANTHER" id="PTHR10290:SF24">
    <property type="entry name" value="DNA TOPOISOMERASE I"/>
    <property type="match status" value="1"/>
</dbReference>
<comment type="caution">
    <text evidence="7">Lacks conserved residue(s) required for the propagation of feature annotation.</text>
</comment>
<dbReference type="PROSITE" id="PS52038">
    <property type="entry name" value="TOPO_IB_2"/>
    <property type="match status" value="1"/>
</dbReference>
<comment type="catalytic activity">
    <reaction evidence="1">
        <text>ATP-independent breakage of single-stranded DNA, followed by passage and rejoining.</text>
        <dbReference type="EC" id="5.6.2.1"/>
    </reaction>
</comment>
<dbReference type="PANTHER" id="PTHR10290">
    <property type="entry name" value="DNA TOPOISOMERASE I"/>
    <property type="match status" value="1"/>
</dbReference>
<dbReference type="SUPFAM" id="SSF56349">
    <property type="entry name" value="DNA breaking-rejoining enzymes"/>
    <property type="match status" value="1"/>
</dbReference>
<evidence type="ECO:0000259" key="8">
    <source>
        <dbReference type="SMART" id="SM00435"/>
    </source>
</evidence>
<dbReference type="EMBL" id="JAINUF010000008">
    <property type="protein sequence ID" value="KAJ8352197.1"/>
    <property type="molecule type" value="Genomic_DNA"/>
</dbReference>
<name>A0A9Q1ITG9_SYNKA</name>
<dbReference type="EC" id="5.6.2.1" evidence="3"/>
<evidence type="ECO:0000256" key="2">
    <source>
        <dbReference type="ARBA" id="ARBA00006645"/>
    </source>
</evidence>
<dbReference type="GO" id="GO:0007059">
    <property type="term" value="P:chromosome segregation"/>
    <property type="evidence" value="ECO:0007669"/>
    <property type="project" value="TreeGrafter"/>
</dbReference>
<dbReference type="Gene3D" id="3.90.15.10">
    <property type="entry name" value="Topoisomerase I, Chain A, domain 3"/>
    <property type="match status" value="1"/>
</dbReference>
<accession>A0A9Q1ITG9</accession>
<dbReference type="GO" id="GO:0005694">
    <property type="term" value="C:chromosome"/>
    <property type="evidence" value="ECO:0007669"/>
    <property type="project" value="InterPro"/>
</dbReference>
<dbReference type="Pfam" id="PF01028">
    <property type="entry name" value="Topoisom_I"/>
    <property type="match status" value="1"/>
</dbReference>
<sequence length="239" mass="27829">MLNASSKLKGEKDWEKYEVARRLNSCVDQIQSQYCQDMNFKEMLTRHRATALYFKLALRVGNEKEADEMADTVGCCSLRVEHITLHRPLDGNKYVVEFDFLGKDSIRYYNKVPVTKRASGDIGLNIDIDSKTKELSQARTELKMAKWKAKGHPDSKWHIEVEKKRKATRHLEDQLQNLIIQAIGWEEGKQITSKLNYLDPHISIAWCMKINVSLDKIYNKSQREKIAWAIDMTEANFEF</sequence>
<dbReference type="Pfam" id="PF14370">
    <property type="entry name" value="Topo_C_assoc"/>
    <property type="match status" value="1"/>
</dbReference>
<dbReference type="Proteomes" id="UP001152622">
    <property type="component" value="Chromosome 8"/>
</dbReference>
<dbReference type="InterPro" id="IPR013499">
    <property type="entry name" value="TopoI_euk"/>
</dbReference>
<dbReference type="SMART" id="SM00435">
    <property type="entry name" value="TOPEUc"/>
    <property type="match status" value="1"/>
</dbReference>
<protein>
    <recommendedName>
        <fullName evidence="3">DNA topoisomerase</fullName>
        <ecNumber evidence="3">5.6.2.1</ecNumber>
    </recommendedName>
</protein>
<keyword evidence="4" id="KW-0799">Topoisomerase</keyword>
<evidence type="ECO:0000256" key="5">
    <source>
        <dbReference type="ARBA" id="ARBA00023125"/>
    </source>
</evidence>
<dbReference type="GO" id="GO:0006260">
    <property type="term" value="P:DNA replication"/>
    <property type="evidence" value="ECO:0007669"/>
    <property type="project" value="TreeGrafter"/>
</dbReference>
<dbReference type="InterPro" id="IPR014711">
    <property type="entry name" value="TopoI_cat_a-hlx-sub_euk"/>
</dbReference>
<reference evidence="9" key="1">
    <citation type="journal article" date="2023" name="Science">
        <title>Genome structures resolve the early diversification of teleost fishes.</title>
        <authorList>
            <person name="Parey E."/>
            <person name="Louis A."/>
            <person name="Montfort J."/>
            <person name="Bouchez O."/>
            <person name="Roques C."/>
            <person name="Iampietro C."/>
            <person name="Lluch J."/>
            <person name="Castinel A."/>
            <person name="Donnadieu C."/>
            <person name="Desvignes T."/>
            <person name="Floi Bucao C."/>
            <person name="Jouanno E."/>
            <person name="Wen M."/>
            <person name="Mejri S."/>
            <person name="Dirks R."/>
            <person name="Jansen H."/>
            <person name="Henkel C."/>
            <person name="Chen W.J."/>
            <person name="Zahm M."/>
            <person name="Cabau C."/>
            <person name="Klopp C."/>
            <person name="Thompson A.W."/>
            <person name="Robinson-Rechavi M."/>
            <person name="Braasch I."/>
            <person name="Lecointre G."/>
            <person name="Bobe J."/>
            <person name="Postlethwait J.H."/>
            <person name="Berthelot C."/>
            <person name="Roest Crollius H."/>
            <person name="Guiguen Y."/>
        </authorList>
    </citation>
    <scope>NUCLEOTIDE SEQUENCE</scope>
    <source>
        <strain evidence="9">WJC10195</strain>
    </source>
</reference>
<keyword evidence="5 7" id="KW-0238">DNA-binding</keyword>
<keyword evidence="10" id="KW-1185">Reference proteome</keyword>
<evidence type="ECO:0000256" key="7">
    <source>
        <dbReference type="PROSITE-ProRule" id="PRU01382"/>
    </source>
</evidence>
<evidence type="ECO:0000256" key="6">
    <source>
        <dbReference type="ARBA" id="ARBA00023235"/>
    </source>
</evidence>
<dbReference type="InterPro" id="IPR051062">
    <property type="entry name" value="Topoisomerase_IB"/>
</dbReference>
<dbReference type="GO" id="GO:0003917">
    <property type="term" value="F:DNA topoisomerase type I (single strand cut, ATP-independent) activity"/>
    <property type="evidence" value="ECO:0007669"/>
    <property type="project" value="UniProtKB-EC"/>
</dbReference>
<dbReference type="PRINTS" id="PR00416">
    <property type="entry name" value="EUTPISMRASEI"/>
</dbReference>